<dbReference type="RefSeq" id="WP_346041333.1">
    <property type="nucleotide sequence ID" value="NZ_BAAACP010000001.1"/>
</dbReference>
<dbReference type="PROSITE" id="PS51482">
    <property type="entry name" value="DEGV"/>
    <property type="match status" value="1"/>
</dbReference>
<dbReference type="SUPFAM" id="SSF82549">
    <property type="entry name" value="DAK1/DegV-like"/>
    <property type="match status" value="1"/>
</dbReference>
<reference evidence="3 4" key="1">
    <citation type="journal article" date="2019" name="Int. J. Syst. Evol. Microbiol.">
        <title>The Global Catalogue of Microorganisms (GCM) 10K type strain sequencing project: providing services to taxonomists for standard genome sequencing and annotation.</title>
        <authorList>
            <consortium name="The Broad Institute Genomics Platform"/>
            <consortium name="The Broad Institute Genome Sequencing Center for Infectious Disease"/>
            <person name="Wu L."/>
            <person name="Ma J."/>
        </authorList>
    </citation>
    <scope>NUCLEOTIDE SEQUENCE [LARGE SCALE GENOMIC DNA]</scope>
    <source>
        <strain evidence="3 4">JCM 6486</strain>
    </source>
</reference>
<organism evidence="3 4">
    <name type="scientific">Paraclostridium tenue</name>
    <dbReference type="NCBI Taxonomy" id="1737"/>
    <lineage>
        <taxon>Bacteria</taxon>
        <taxon>Bacillati</taxon>
        <taxon>Bacillota</taxon>
        <taxon>Clostridia</taxon>
        <taxon>Peptostreptococcales</taxon>
        <taxon>Peptostreptococcaceae</taxon>
        <taxon>Paraclostridium</taxon>
    </lineage>
</organism>
<dbReference type="PANTHER" id="PTHR33434">
    <property type="entry name" value="DEGV DOMAIN-CONTAINING PROTEIN DR_1986-RELATED"/>
    <property type="match status" value="1"/>
</dbReference>
<dbReference type="Pfam" id="PF02645">
    <property type="entry name" value="DegV"/>
    <property type="match status" value="1"/>
</dbReference>
<dbReference type="InterPro" id="IPR003797">
    <property type="entry name" value="DegV"/>
</dbReference>
<gene>
    <name evidence="3" type="ORF">GCM10008917_02650</name>
</gene>
<evidence type="ECO:0000313" key="4">
    <source>
        <dbReference type="Proteomes" id="UP001400965"/>
    </source>
</evidence>
<dbReference type="EMBL" id="BAAACP010000001">
    <property type="protein sequence ID" value="GAA0861414.1"/>
    <property type="molecule type" value="Genomic_DNA"/>
</dbReference>
<evidence type="ECO:0000256" key="2">
    <source>
        <dbReference type="ARBA" id="ARBA00023121"/>
    </source>
</evidence>
<dbReference type="Proteomes" id="UP001400965">
    <property type="component" value="Unassembled WGS sequence"/>
</dbReference>
<evidence type="ECO:0000313" key="3">
    <source>
        <dbReference type="EMBL" id="GAA0861414.1"/>
    </source>
</evidence>
<sequence length="276" mass="30870">MNNLKIICDSLSDIPKNLREKYDIEMVPLTVRFGEDEYKDGIDLEPKKFYDMLREGKLPQTSQATYAQFKEVFDKFIKEGKEILYISGSSKATGTYQSAIMAKNDTEGKIYTFDTLNFSYGCGMQVVKAAQMAYEGKTIEEIIKELEYMRDNMYVVFSVDDLKYLQRGGRISSSKAVIGNMLNIKPILEVKDGLVTPVAQARGKKHVFSKMADLAKKHYTEGRGIAIGHGDCESDMIKLRDMTNNELKTSDILITDVGSCVGSHAGPGILGIFCVK</sequence>
<accession>A0ABN1LX44</accession>
<dbReference type="InterPro" id="IPR043168">
    <property type="entry name" value="DegV_C"/>
</dbReference>
<dbReference type="InterPro" id="IPR050270">
    <property type="entry name" value="DegV_domain_contain"/>
</dbReference>
<name>A0ABN1LX44_9FIRM</name>
<comment type="function">
    <text evidence="1">May bind long-chain fatty acids, such as palmitate, and may play a role in lipid transport or fatty acid metabolism.</text>
</comment>
<dbReference type="Gene3D" id="3.30.1180.10">
    <property type="match status" value="1"/>
</dbReference>
<dbReference type="NCBIfam" id="TIGR00762">
    <property type="entry name" value="DegV"/>
    <property type="match status" value="1"/>
</dbReference>
<comment type="caution">
    <text evidence="3">The sequence shown here is derived from an EMBL/GenBank/DDBJ whole genome shotgun (WGS) entry which is preliminary data.</text>
</comment>
<evidence type="ECO:0000256" key="1">
    <source>
        <dbReference type="ARBA" id="ARBA00003238"/>
    </source>
</evidence>
<dbReference type="Gene3D" id="3.40.50.10170">
    <property type="match status" value="1"/>
</dbReference>
<keyword evidence="4" id="KW-1185">Reference proteome</keyword>
<protein>
    <submittedName>
        <fullName evidence="3">DegV family protein</fullName>
    </submittedName>
</protein>
<proteinExistence type="predicted"/>
<keyword evidence="2" id="KW-0446">Lipid-binding</keyword>
<dbReference type="PANTHER" id="PTHR33434:SF3">
    <property type="entry name" value="DEGV DOMAIN-CONTAINING PROTEIN YITS"/>
    <property type="match status" value="1"/>
</dbReference>